<dbReference type="GeneTree" id="ENSGT00910000146863"/>
<dbReference type="Ensembl" id="ENSGGOT00000062292.1">
    <property type="protein sequence ID" value="ENSGGOP00000034365.1"/>
    <property type="gene ID" value="ENSGGOG00000037499.1"/>
</dbReference>
<dbReference type="AlphaFoldDB" id="A0A2I2YHF7"/>
<keyword evidence="3" id="KW-1185">Reference proteome</keyword>
<dbReference type="EMBL" id="CABD030116763">
    <property type="status" value="NOT_ANNOTATED_CDS"/>
    <property type="molecule type" value="Genomic_DNA"/>
</dbReference>
<reference evidence="2 3" key="2">
    <citation type="journal article" date="2012" name="Nature">
        <title>Insights into hominid evolution from the gorilla genome sequence.</title>
        <authorList>
            <person name="Scally A."/>
            <person name="Dutheil J.Y."/>
            <person name="Hillier L.W."/>
            <person name="Jordan G.E."/>
            <person name="Goodhead I."/>
            <person name="Herrero J."/>
            <person name="Hobolth A."/>
            <person name="Lappalainen T."/>
            <person name="Mailund T."/>
            <person name="Marques-Bonet T."/>
            <person name="McCarthy S."/>
            <person name="Montgomery S.H."/>
            <person name="Schwalie P.C."/>
            <person name="Tang Y.A."/>
            <person name="Ward M.C."/>
            <person name="Xue Y."/>
            <person name="Yngvadottir B."/>
            <person name="Alkan C."/>
            <person name="Andersen L.N."/>
            <person name="Ayub Q."/>
            <person name="Ball E.V."/>
            <person name="Beal K."/>
            <person name="Bradley B.J."/>
            <person name="Chen Y."/>
            <person name="Clee C.M."/>
            <person name="Fitzgerald S."/>
            <person name="Graves T.A."/>
            <person name="Gu Y."/>
            <person name="Heath P."/>
            <person name="Heger A."/>
            <person name="Karakoc E."/>
            <person name="Kolb-Kokocinski A."/>
            <person name="Laird G.K."/>
            <person name="Lunter G."/>
            <person name="Meader S."/>
            <person name="Mort M."/>
            <person name="Mullikin J.C."/>
            <person name="Munch K."/>
            <person name="O'Connor T.D."/>
            <person name="Phillips A.D."/>
            <person name="Prado-Martinez J."/>
            <person name="Rogers A.S."/>
            <person name="Sajjadian S."/>
            <person name="Schmidt D."/>
            <person name="Shaw K."/>
            <person name="Simpson J.T."/>
            <person name="Stenson P.D."/>
            <person name="Turner D.J."/>
            <person name="Vigilant L."/>
            <person name="Vilella A.J."/>
            <person name="Whitener W."/>
            <person name="Zhu B."/>
            <person name="Cooper D.N."/>
            <person name="de Jong P."/>
            <person name="Dermitzakis E.T."/>
            <person name="Eichler E.E."/>
            <person name="Flicek P."/>
            <person name="Goldman N."/>
            <person name="Mundy N.I."/>
            <person name="Ning Z."/>
            <person name="Odom D.T."/>
            <person name="Ponting C.P."/>
            <person name="Quail M.A."/>
            <person name="Ryder O.A."/>
            <person name="Searle S.M."/>
            <person name="Warren W.C."/>
            <person name="Wilson R.K."/>
            <person name="Schierup M.H."/>
            <person name="Rogers J."/>
            <person name="Tyler-Smith C."/>
            <person name="Durbin R."/>
        </authorList>
    </citation>
    <scope>NUCLEOTIDE SEQUENCE [LARGE SCALE GENOMIC DNA]</scope>
</reference>
<protein>
    <submittedName>
        <fullName evidence="2">Uncharacterized protein</fullName>
    </submittedName>
</protein>
<name>A0A2I2YHF7_GORGO</name>
<organism evidence="2 3">
    <name type="scientific">Gorilla gorilla gorilla</name>
    <name type="common">Western lowland gorilla</name>
    <dbReference type="NCBI Taxonomy" id="9595"/>
    <lineage>
        <taxon>Eukaryota</taxon>
        <taxon>Metazoa</taxon>
        <taxon>Chordata</taxon>
        <taxon>Craniata</taxon>
        <taxon>Vertebrata</taxon>
        <taxon>Euteleostomi</taxon>
        <taxon>Mammalia</taxon>
        <taxon>Eutheria</taxon>
        <taxon>Euarchontoglires</taxon>
        <taxon>Primates</taxon>
        <taxon>Haplorrhini</taxon>
        <taxon>Catarrhini</taxon>
        <taxon>Hominidae</taxon>
        <taxon>Gorilla</taxon>
    </lineage>
</organism>
<feature type="compositionally biased region" description="Pro residues" evidence="1">
    <location>
        <begin position="82"/>
        <end position="94"/>
    </location>
</feature>
<reference evidence="3" key="1">
    <citation type="submission" date="2011-05" db="EMBL/GenBank/DDBJ databases">
        <title>Insights into the evolution of the great apes provided by the gorilla genome.</title>
        <authorList>
            <person name="Scally A."/>
        </authorList>
    </citation>
    <scope>NUCLEOTIDE SEQUENCE [LARGE SCALE GENOMIC DNA]</scope>
</reference>
<feature type="region of interest" description="Disordered" evidence="1">
    <location>
        <begin position="25"/>
        <end position="94"/>
    </location>
</feature>
<evidence type="ECO:0000256" key="1">
    <source>
        <dbReference type="SAM" id="MobiDB-lite"/>
    </source>
</evidence>
<evidence type="ECO:0000313" key="2">
    <source>
        <dbReference type="Ensembl" id="ENSGGOP00000034365.1"/>
    </source>
</evidence>
<dbReference type="OMA" id="NWKKGPE"/>
<dbReference type="Proteomes" id="UP000001519">
    <property type="component" value="Chromosome 20"/>
</dbReference>
<dbReference type="EMBL" id="CABD030116764">
    <property type="status" value="NOT_ANNOTATED_CDS"/>
    <property type="molecule type" value="Genomic_DNA"/>
</dbReference>
<reference evidence="2" key="3">
    <citation type="submission" date="2025-08" db="UniProtKB">
        <authorList>
            <consortium name="Ensembl"/>
        </authorList>
    </citation>
    <scope>IDENTIFICATION</scope>
</reference>
<feature type="compositionally biased region" description="Polar residues" evidence="1">
    <location>
        <begin position="34"/>
        <end position="53"/>
    </location>
</feature>
<dbReference type="Bgee" id="ENSGGOG00000037499">
    <property type="expression patterns" value="Expressed in multicellular organism and 4 other cell types or tissues"/>
</dbReference>
<sequence>MEKPGENAARDGLLPLNPCWGGSRDGGSLCCPGWSQTPGPKPSSQSAGITSVSHHAPDFKIFANPVDKTGDWKKGPEIQTQKPPPEATRQPGPL</sequence>
<reference evidence="2" key="4">
    <citation type="submission" date="2025-09" db="UniProtKB">
        <authorList>
            <consortium name="Ensembl"/>
        </authorList>
    </citation>
    <scope>IDENTIFICATION</scope>
</reference>
<dbReference type="InParanoid" id="A0A2I2YHF7"/>
<proteinExistence type="predicted"/>
<accession>A0A2I2YHF7</accession>
<evidence type="ECO:0000313" key="3">
    <source>
        <dbReference type="Proteomes" id="UP000001519"/>
    </source>
</evidence>